<evidence type="ECO:0000256" key="5">
    <source>
        <dbReference type="PIRSR" id="PIRSR001221-1"/>
    </source>
</evidence>
<feature type="active site" description="Charge relay system" evidence="5">
    <location>
        <position position="143"/>
    </location>
</feature>
<dbReference type="EMBL" id="LFMY01000014">
    <property type="protein sequence ID" value="OKL56486.1"/>
    <property type="molecule type" value="Genomic_DNA"/>
</dbReference>
<gene>
    <name evidence="7" type="ORF">UA08_08361</name>
</gene>
<sequence length="568" mass="61843">MAEPPFKIDNWQLAAAERRQSLYESIPNDYRLPTNLSDLAIAGLLRPEDQAVLQCGILSDLDMEITNITDAPTLVSLMASRQYTAVQVTQAFCKRAAIAQQCLGCLTVFLYESAMRRATELDDYMAQTGKSVGILHGLPICLKDIFDIQGQPTTVGLVSWLPYIATKNATITDSIIAAGGILLAKTSTSQACLMVESINNIFGTVRNPYNPQLSAGGSSGGEAALVAAKGSILGSGTDGGGSIRFPAAFCGLWGIKCSKGRIPAGGCSGPKSGNESVNSGFGPLAKTVASLEVWLRAQLASQPWDVDSSCIPMKWDVSRAERAQGPLTIAVIWDDGVVKPAPPVVRALKIVVDLLKKNGHRIVHLPEEKIKDVHRRATSCFMMSNVQDGGFTVMKHIDSSGEPVVPRTATGSLESRLTAREIFDNHLLRSSLGDEYNDLWQHHQMDAILAPAVAHPAPPHGKYISNSYASIYNMLDYVTGCIPVGSVDLELDKAPPEWYQRQPYDRIEPVRFPYDLGDKEMMDLYSSPEVFKNSPIGVQIVCRRLKEEKCIGILKEIERIQREGLVSI</sequence>
<dbReference type="EC" id="3.5.1.4" evidence="3"/>
<dbReference type="GO" id="GO:0004040">
    <property type="term" value="F:amidase activity"/>
    <property type="evidence" value="ECO:0007669"/>
    <property type="project" value="UniProtKB-EC"/>
</dbReference>
<organism evidence="7 8">
    <name type="scientific">Talaromyces atroroseus</name>
    <dbReference type="NCBI Taxonomy" id="1441469"/>
    <lineage>
        <taxon>Eukaryota</taxon>
        <taxon>Fungi</taxon>
        <taxon>Dikarya</taxon>
        <taxon>Ascomycota</taxon>
        <taxon>Pezizomycotina</taxon>
        <taxon>Eurotiomycetes</taxon>
        <taxon>Eurotiomycetidae</taxon>
        <taxon>Eurotiales</taxon>
        <taxon>Trichocomaceae</taxon>
        <taxon>Talaromyces</taxon>
        <taxon>Talaromyces sect. Trachyspermi</taxon>
    </lineage>
</organism>
<dbReference type="AlphaFoldDB" id="A0A225ANG2"/>
<dbReference type="PANTHER" id="PTHR46072">
    <property type="entry name" value="AMIDASE-RELATED-RELATED"/>
    <property type="match status" value="1"/>
</dbReference>
<dbReference type="Pfam" id="PF01425">
    <property type="entry name" value="Amidase"/>
    <property type="match status" value="1"/>
</dbReference>
<name>A0A225ANG2_TALAT</name>
<comment type="catalytic activity">
    <reaction evidence="1">
        <text>a monocarboxylic acid amide + H2O = a monocarboxylate + NH4(+)</text>
        <dbReference type="Rhea" id="RHEA:12020"/>
        <dbReference type="ChEBI" id="CHEBI:15377"/>
        <dbReference type="ChEBI" id="CHEBI:28938"/>
        <dbReference type="ChEBI" id="CHEBI:35757"/>
        <dbReference type="ChEBI" id="CHEBI:83628"/>
        <dbReference type="EC" id="3.5.1.4"/>
    </reaction>
</comment>
<feature type="domain" description="Amidase" evidence="6">
    <location>
        <begin position="88"/>
        <end position="550"/>
    </location>
</feature>
<dbReference type="InterPro" id="IPR020556">
    <property type="entry name" value="Amidase_CS"/>
</dbReference>
<evidence type="ECO:0000313" key="8">
    <source>
        <dbReference type="Proteomes" id="UP000214365"/>
    </source>
</evidence>
<evidence type="ECO:0000256" key="2">
    <source>
        <dbReference type="ARBA" id="ARBA00009199"/>
    </source>
</evidence>
<dbReference type="RefSeq" id="XP_020116607.1">
    <property type="nucleotide sequence ID" value="XM_020263276.1"/>
</dbReference>
<comment type="caution">
    <text evidence="7">The sequence shown here is derived from an EMBL/GenBank/DDBJ whole genome shotgun (WGS) entry which is preliminary data.</text>
</comment>
<dbReference type="Gene3D" id="3.90.1300.10">
    <property type="entry name" value="Amidase signature (AS) domain"/>
    <property type="match status" value="1"/>
</dbReference>
<proteinExistence type="inferred from homology"/>
<dbReference type="GeneID" id="31008117"/>
<evidence type="ECO:0000256" key="4">
    <source>
        <dbReference type="ARBA" id="ARBA00022801"/>
    </source>
</evidence>
<feature type="active site" description="Charge relay system" evidence="5">
    <location>
        <position position="218"/>
    </location>
</feature>
<keyword evidence="4" id="KW-0378">Hydrolase</keyword>
<keyword evidence="8" id="KW-1185">Reference proteome</keyword>
<evidence type="ECO:0000256" key="1">
    <source>
        <dbReference type="ARBA" id="ARBA00001311"/>
    </source>
</evidence>
<feature type="active site" description="Acyl-ester intermediate" evidence="5">
    <location>
        <position position="242"/>
    </location>
</feature>
<protein>
    <recommendedName>
        <fullName evidence="3">amidase</fullName>
        <ecNumber evidence="3">3.5.1.4</ecNumber>
    </recommendedName>
</protein>
<dbReference type="OrthoDB" id="6428749at2759"/>
<accession>A0A225ANG2</accession>
<evidence type="ECO:0000259" key="6">
    <source>
        <dbReference type="Pfam" id="PF01425"/>
    </source>
</evidence>
<dbReference type="PANTHER" id="PTHR46072:SF5">
    <property type="entry name" value="GENERAL AMIDASE-C"/>
    <property type="match status" value="1"/>
</dbReference>
<dbReference type="PROSITE" id="PS00571">
    <property type="entry name" value="AMIDASES"/>
    <property type="match status" value="1"/>
</dbReference>
<evidence type="ECO:0000313" key="7">
    <source>
        <dbReference type="EMBL" id="OKL56486.1"/>
    </source>
</evidence>
<evidence type="ECO:0000256" key="3">
    <source>
        <dbReference type="ARBA" id="ARBA00012922"/>
    </source>
</evidence>
<dbReference type="PIRSF" id="PIRSF001221">
    <property type="entry name" value="Amidase_fungi"/>
    <property type="match status" value="1"/>
</dbReference>
<dbReference type="InterPro" id="IPR023631">
    <property type="entry name" value="Amidase_dom"/>
</dbReference>
<dbReference type="STRING" id="1441469.A0A225ANG2"/>
<dbReference type="Proteomes" id="UP000214365">
    <property type="component" value="Unassembled WGS sequence"/>
</dbReference>
<reference evidence="7 8" key="1">
    <citation type="submission" date="2015-06" db="EMBL/GenBank/DDBJ databases">
        <title>Talaromyces atroroseus IBT 11181 draft genome.</title>
        <authorList>
            <person name="Rasmussen K.B."/>
            <person name="Rasmussen S."/>
            <person name="Petersen B."/>
            <person name="Sicheritz-Ponten T."/>
            <person name="Mortensen U.H."/>
            <person name="Thrane U."/>
        </authorList>
    </citation>
    <scope>NUCLEOTIDE SEQUENCE [LARGE SCALE GENOMIC DNA]</scope>
    <source>
        <strain evidence="7 8">IBT 11181</strain>
    </source>
</reference>
<comment type="similarity">
    <text evidence="2">Belongs to the amidase family.</text>
</comment>
<dbReference type="SUPFAM" id="SSF75304">
    <property type="entry name" value="Amidase signature (AS) enzymes"/>
    <property type="match status" value="1"/>
</dbReference>
<dbReference type="InterPro" id="IPR036928">
    <property type="entry name" value="AS_sf"/>
</dbReference>